<organism evidence="2 3">
    <name type="scientific">Streptosporangium algeriense</name>
    <dbReference type="NCBI Taxonomy" id="1682748"/>
    <lineage>
        <taxon>Bacteria</taxon>
        <taxon>Bacillati</taxon>
        <taxon>Actinomycetota</taxon>
        <taxon>Actinomycetes</taxon>
        <taxon>Streptosporangiales</taxon>
        <taxon>Streptosporangiaceae</taxon>
        <taxon>Streptosporangium</taxon>
    </lineage>
</organism>
<keyword evidence="1" id="KW-0812">Transmembrane</keyword>
<evidence type="ECO:0000313" key="3">
    <source>
        <dbReference type="Proteomes" id="UP001597024"/>
    </source>
</evidence>
<name>A0ABW3E188_9ACTN</name>
<comment type="caution">
    <text evidence="2">The sequence shown here is derived from an EMBL/GenBank/DDBJ whole genome shotgun (WGS) entry which is preliminary data.</text>
</comment>
<keyword evidence="1" id="KW-0472">Membrane</keyword>
<dbReference type="InterPro" id="IPR036259">
    <property type="entry name" value="MFS_trans_sf"/>
</dbReference>
<dbReference type="SUPFAM" id="SSF103473">
    <property type="entry name" value="MFS general substrate transporter"/>
    <property type="match status" value="1"/>
</dbReference>
<feature type="non-terminal residue" evidence="2">
    <location>
        <position position="1"/>
    </location>
</feature>
<dbReference type="Proteomes" id="UP001597024">
    <property type="component" value="Unassembled WGS sequence"/>
</dbReference>
<reference evidence="3" key="1">
    <citation type="journal article" date="2019" name="Int. J. Syst. Evol. Microbiol.">
        <title>The Global Catalogue of Microorganisms (GCM) 10K type strain sequencing project: providing services to taxonomists for standard genome sequencing and annotation.</title>
        <authorList>
            <consortium name="The Broad Institute Genomics Platform"/>
            <consortium name="The Broad Institute Genome Sequencing Center for Infectious Disease"/>
            <person name="Wu L."/>
            <person name="Ma J."/>
        </authorList>
    </citation>
    <scope>NUCLEOTIDE SEQUENCE [LARGE SCALE GENOMIC DNA]</scope>
    <source>
        <strain evidence="3">CCUG 62974</strain>
    </source>
</reference>
<keyword evidence="1" id="KW-1133">Transmembrane helix</keyword>
<feature type="transmembrane region" description="Helical" evidence="1">
    <location>
        <begin position="22"/>
        <end position="40"/>
    </location>
</feature>
<accession>A0ABW3E188</accession>
<proteinExistence type="predicted"/>
<sequence length="61" mass="6384">SGLLLGPVIIGFVSHATTLRTALFLALALGLLIALAARFLPRLAVPAAVEETRERELSMAA</sequence>
<evidence type="ECO:0000313" key="2">
    <source>
        <dbReference type="EMBL" id="MFD0888969.1"/>
    </source>
</evidence>
<gene>
    <name evidence="2" type="ORF">ACFQ08_30920</name>
</gene>
<protein>
    <submittedName>
        <fullName evidence="2">MFS transporter</fullName>
    </submittedName>
</protein>
<keyword evidence="3" id="KW-1185">Reference proteome</keyword>
<evidence type="ECO:0000256" key="1">
    <source>
        <dbReference type="SAM" id="Phobius"/>
    </source>
</evidence>
<dbReference type="EMBL" id="JBHTHX010001587">
    <property type="protein sequence ID" value="MFD0888969.1"/>
    <property type="molecule type" value="Genomic_DNA"/>
</dbReference>